<comment type="caution">
    <text evidence="1">The sequence shown here is derived from an EMBL/GenBank/DDBJ whole genome shotgun (WGS) entry which is preliminary data.</text>
</comment>
<protein>
    <recommendedName>
        <fullName evidence="3">Histidine kinase</fullName>
    </recommendedName>
</protein>
<proteinExistence type="predicted"/>
<evidence type="ECO:0000313" key="2">
    <source>
        <dbReference type="Proteomes" id="UP001055247"/>
    </source>
</evidence>
<evidence type="ECO:0000313" key="1">
    <source>
        <dbReference type="EMBL" id="GJD88594.1"/>
    </source>
</evidence>
<organism evidence="1 2">
    <name type="scientific">Methylobacterium hispanicum</name>
    <dbReference type="NCBI Taxonomy" id="270350"/>
    <lineage>
        <taxon>Bacteria</taxon>
        <taxon>Pseudomonadati</taxon>
        <taxon>Pseudomonadota</taxon>
        <taxon>Alphaproteobacteria</taxon>
        <taxon>Hyphomicrobiales</taxon>
        <taxon>Methylobacteriaceae</taxon>
        <taxon>Methylobacterium</taxon>
    </lineage>
</organism>
<dbReference type="Proteomes" id="UP001055247">
    <property type="component" value="Unassembled WGS sequence"/>
</dbReference>
<reference evidence="1" key="1">
    <citation type="journal article" date="2016" name="Front. Microbiol.">
        <title>Genome Sequence of the Piezophilic, Mesophilic Sulfate-Reducing Bacterium Desulfovibrio indicus J2T.</title>
        <authorList>
            <person name="Cao J."/>
            <person name="Maignien L."/>
            <person name="Shao Z."/>
            <person name="Alain K."/>
            <person name="Jebbar M."/>
        </authorList>
    </citation>
    <scope>NUCLEOTIDE SEQUENCE</scope>
    <source>
        <strain evidence="1">DSM 16372</strain>
    </source>
</reference>
<reference evidence="1" key="2">
    <citation type="submission" date="2021-08" db="EMBL/GenBank/DDBJ databases">
        <authorList>
            <person name="Tani A."/>
            <person name="Ola A."/>
            <person name="Ogura Y."/>
            <person name="Katsura K."/>
            <person name="Hayashi T."/>
        </authorList>
    </citation>
    <scope>NUCLEOTIDE SEQUENCE</scope>
    <source>
        <strain evidence="1">DSM 16372</strain>
    </source>
</reference>
<sequence length="44" mass="4667">MPRWLFVIFAAALFLSVAGIVLTFLRTGPTDHQPASAAPRSAAP</sequence>
<name>A0AAV4ZJE2_9HYPH</name>
<gene>
    <name evidence="1" type="ORF">BHAOGJBA_2114</name>
</gene>
<dbReference type="RefSeq" id="WP_280949071.1">
    <property type="nucleotide sequence ID" value="NZ_BPQO01000007.1"/>
</dbReference>
<keyword evidence="2" id="KW-1185">Reference proteome</keyword>
<evidence type="ECO:0008006" key="3">
    <source>
        <dbReference type="Google" id="ProtNLM"/>
    </source>
</evidence>
<accession>A0AAV4ZJE2</accession>
<dbReference type="AlphaFoldDB" id="A0AAV4ZJE2"/>
<dbReference type="EMBL" id="BPQO01000007">
    <property type="protein sequence ID" value="GJD88594.1"/>
    <property type="molecule type" value="Genomic_DNA"/>
</dbReference>